<evidence type="ECO:0000256" key="2">
    <source>
        <dbReference type="SAM" id="MobiDB-lite"/>
    </source>
</evidence>
<organism evidence="3 4">
    <name type="scientific">Ruminiclostridium papyrosolvens DSM 2782</name>
    <dbReference type="NCBI Taxonomy" id="588581"/>
    <lineage>
        <taxon>Bacteria</taxon>
        <taxon>Bacillati</taxon>
        <taxon>Bacillota</taxon>
        <taxon>Clostridia</taxon>
        <taxon>Eubacteriales</taxon>
        <taxon>Oscillospiraceae</taxon>
        <taxon>Ruminiclostridium</taxon>
    </lineage>
</organism>
<dbReference type="AlphaFoldDB" id="F1TEF4"/>
<reference evidence="3" key="2">
    <citation type="submission" date="2011-01" db="EMBL/GenBank/DDBJ databases">
        <title>The Non-contiguous Finished genome of Clostridium papyrosolvens.</title>
        <authorList>
            <person name="Lucas S."/>
            <person name="Copeland A."/>
            <person name="Lapidus A."/>
            <person name="Cheng J.-F."/>
            <person name="Goodwin L."/>
            <person name="Pitluck S."/>
            <person name="Misra M."/>
            <person name="Chertkov O."/>
            <person name="Detter J.C."/>
            <person name="Han C."/>
            <person name="Tapia R."/>
            <person name="Land M."/>
            <person name="Hauser L."/>
            <person name="Kyrpides N."/>
            <person name="Ivanova N."/>
            <person name="Pagani I."/>
            <person name="Mouttaki H."/>
            <person name="He Z."/>
            <person name="Zhou J."/>
            <person name="Hemme C.L."/>
            <person name="Woyke T."/>
        </authorList>
    </citation>
    <scope>NUCLEOTIDE SEQUENCE [LARGE SCALE GENOMIC DNA]</scope>
    <source>
        <strain evidence="3">DSM 2782</strain>
    </source>
</reference>
<feature type="compositionally biased region" description="Polar residues" evidence="2">
    <location>
        <begin position="183"/>
        <end position="196"/>
    </location>
</feature>
<evidence type="ECO:0000313" key="4">
    <source>
        <dbReference type="Proteomes" id="UP000003860"/>
    </source>
</evidence>
<dbReference type="RefSeq" id="WP_004620152.1">
    <property type="nucleotide sequence ID" value="NZ_ACXX02000009.1"/>
</dbReference>
<proteinExistence type="predicted"/>
<dbReference type="EMBL" id="ACXX02000009">
    <property type="protein sequence ID" value="EGD47120.1"/>
    <property type="molecule type" value="Genomic_DNA"/>
</dbReference>
<gene>
    <name evidence="3" type="ORF">Cpap_1512</name>
</gene>
<accession>F1TEF4</accession>
<comment type="caution">
    <text evidence="3">The sequence shown here is derived from an EMBL/GenBank/DDBJ whole genome shotgun (WGS) entry which is preliminary data.</text>
</comment>
<name>F1TEF4_9FIRM</name>
<dbReference type="Proteomes" id="UP000003860">
    <property type="component" value="Unassembled WGS sequence"/>
</dbReference>
<sequence>MARRMKWGSLEDLRIKIDTYFETESIPTDAGFCLFMGITKDCFNYYKNDRYKYKHKSEDEKAEILKEIETEADEKAEMEALEDFLTIAPDMEVIDNYDACSKYDKNVEDTIKRQLSAEFKKVFLRLEDFNQKAGYTAKNPAYAIFTAKALFGYRETAPEQSNSNQLPSKITIQIMPAPDKTELQQPTKVSINASSE</sequence>
<protein>
    <submittedName>
        <fullName evidence="3">Uncharacterized protein</fullName>
    </submittedName>
</protein>
<feature type="region of interest" description="Disordered" evidence="2">
    <location>
        <begin position="177"/>
        <end position="196"/>
    </location>
</feature>
<feature type="coiled-coil region" evidence="1">
    <location>
        <begin position="54"/>
        <end position="81"/>
    </location>
</feature>
<reference evidence="3" key="1">
    <citation type="submission" date="2009-07" db="EMBL/GenBank/DDBJ databases">
        <authorList>
            <consortium name="US DOE Joint Genome Institute (JGI-PGF)"/>
            <person name="Lucas S."/>
            <person name="Copeland A."/>
            <person name="Lapidus A."/>
            <person name="Glavina del Rio T."/>
            <person name="Tice H."/>
            <person name="Bruce D."/>
            <person name="Goodwin L."/>
            <person name="Pitluck S."/>
            <person name="Larimer F."/>
            <person name="Land M.L."/>
            <person name="Mouttaki H."/>
            <person name="He Z."/>
            <person name="Zhou J."/>
            <person name="Hemme C.L."/>
        </authorList>
    </citation>
    <scope>NUCLEOTIDE SEQUENCE [LARGE SCALE GENOMIC DNA]</scope>
    <source>
        <strain evidence="3">DSM 2782</strain>
    </source>
</reference>
<evidence type="ECO:0000313" key="3">
    <source>
        <dbReference type="EMBL" id="EGD47120.1"/>
    </source>
</evidence>
<keyword evidence="4" id="KW-1185">Reference proteome</keyword>
<keyword evidence="1" id="KW-0175">Coiled coil</keyword>
<evidence type="ECO:0000256" key="1">
    <source>
        <dbReference type="SAM" id="Coils"/>
    </source>
</evidence>